<dbReference type="InterPro" id="IPR053958">
    <property type="entry name" value="HMGCR/SNAP/NPC1-like_SSD"/>
</dbReference>
<gene>
    <name evidence="5" type="primary">NPC1</name>
    <name evidence="5" type="ORF">TSPGSL018_12717</name>
</gene>
<dbReference type="Gene3D" id="1.20.1640.10">
    <property type="entry name" value="Multidrug efflux transporter AcrB transmembrane domain"/>
    <property type="match status" value="2"/>
</dbReference>
<dbReference type="Pfam" id="PF12349">
    <property type="entry name" value="Sterol-sensing"/>
    <property type="match status" value="1"/>
</dbReference>
<feature type="non-terminal residue" evidence="5">
    <location>
        <position position="1"/>
    </location>
</feature>
<feature type="domain" description="SSD" evidence="4">
    <location>
        <begin position="258"/>
        <end position="417"/>
    </location>
</feature>
<dbReference type="InterPro" id="IPR000731">
    <property type="entry name" value="SSD"/>
</dbReference>
<feature type="transmembrane region" description="Helical" evidence="3">
    <location>
        <begin position="756"/>
        <end position="773"/>
    </location>
</feature>
<evidence type="ECO:0000259" key="4">
    <source>
        <dbReference type="PROSITE" id="PS50156"/>
    </source>
</evidence>
<feature type="transmembrane region" description="Helical" evidence="3">
    <location>
        <begin position="392"/>
        <end position="417"/>
    </location>
</feature>
<keyword evidence="3" id="KW-1133">Transmembrane helix</keyword>
<feature type="region of interest" description="Disordered" evidence="2">
    <location>
        <begin position="451"/>
        <end position="505"/>
    </location>
</feature>
<keyword evidence="3" id="KW-0472">Membrane</keyword>
<protein>
    <submittedName>
        <fullName evidence="5">Niemann-Pick C1 protein</fullName>
    </submittedName>
</protein>
<dbReference type="SUPFAM" id="SSF82866">
    <property type="entry name" value="Multidrug efflux transporter AcrB transmembrane domain"/>
    <property type="match status" value="2"/>
</dbReference>
<feature type="transmembrane region" description="Helical" evidence="3">
    <location>
        <begin position="780"/>
        <end position="799"/>
    </location>
</feature>
<feature type="compositionally biased region" description="Low complexity" evidence="2">
    <location>
        <begin position="460"/>
        <end position="471"/>
    </location>
</feature>
<sequence>TIKSGDLSVKQQLVGRGDQFSKLVQKYFRSLGISVAERPWTTILLCLTDKLWVPANSIAQDHDRRVNVHFSQADFRLEQFYLWGKENVLTPDVVDKGHEIMQRVLGLTGENGIAWKDYCYKDGSGACVNASVIDFLDDWREEDSVENKTAVLQSLKSPSDCSINDTRFELSQVLGGFEPDPNGKTSTAKVLAFIFLLQNNLVVTSANAEVDEKAEELENAFLQLMQNESRALASEGLTISYFTARSLSDEFGAELDGDTQLLSAALMLVLFYAVVMLSRWSEGWKGIRLLLCIGGTLSIGMSIACTFGISSAIGLFYSPLTGILPFLLLGIGVDDMFVIVNAFDNSPEDLEIPKRIGHALATAGSSITVTSLTDILAFFIGSFTSLPALRNFSIYAAFGILFDYAFQVTFFVAFLTFDARRRAAGPPDCTCCCAAPEVACGCLPCVRGREEPPKDADPEQQAAAQGVAPQASKTGEGSNREETVLSFPSGKPQGMQMEMERGGQSDEAGELANAPFCGRESRGFFSTDDKLSRLFERYGGFLSRPWAKALVLTVFAGIAAVGALGVARIEVAGDINNFIPAGSYLKSFVQVTEEYFNEVGDRVYAYVLHDDSACGTTCSPTCSFAGDLVRLADAMDSSEWISACSVSMLPQELQGICNNEASGDDFTRLVAEYMENNETSYKQDVNLTDGKLSLRISADFVFLEDSDRQVKAMDALRDLVNANFDTDTGHVAFAFAENFLSWEGYKSIGLEALRNIGLAMLMVMFVTVILLIDPWASITTFLNILLVVIEIIGFLHFWGLTIDNVSVIFVVVSLGLSVDYSVHVAHDFLHKKGAANDRMVATLKDMGTAVMNGVSSTWIAVMLLAGSGSYVFSTFFKALFLCTTLGMVHSLVLLPVVLTLVKPRSVATLTSS</sequence>
<evidence type="ECO:0000256" key="2">
    <source>
        <dbReference type="SAM" id="MobiDB-lite"/>
    </source>
</evidence>
<dbReference type="PANTHER" id="PTHR10796">
    <property type="entry name" value="PATCHED-RELATED"/>
    <property type="match status" value="1"/>
</dbReference>
<feature type="transmembrane region" description="Helical" evidence="3">
    <location>
        <begin position="878"/>
        <end position="901"/>
    </location>
</feature>
<feature type="transmembrane region" description="Helical" evidence="3">
    <location>
        <begin position="261"/>
        <end position="277"/>
    </location>
</feature>
<accession>A0A061R4B1</accession>
<feature type="transmembrane region" description="Helical" evidence="3">
    <location>
        <begin position="805"/>
        <end position="829"/>
    </location>
</feature>
<organism evidence="5">
    <name type="scientific">Tetraselmis sp. GSL018</name>
    <dbReference type="NCBI Taxonomy" id="582737"/>
    <lineage>
        <taxon>Eukaryota</taxon>
        <taxon>Viridiplantae</taxon>
        <taxon>Chlorophyta</taxon>
        <taxon>core chlorophytes</taxon>
        <taxon>Chlorodendrophyceae</taxon>
        <taxon>Chlorodendrales</taxon>
        <taxon>Chlorodendraceae</taxon>
        <taxon>Tetraselmis</taxon>
    </lineage>
</organism>
<feature type="transmembrane region" description="Helical" evidence="3">
    <location>
        <begin position="850"/>
        <end position="872"/>
    </location>
</feature>
<dbReference type="PANTHER" id="PTHR10796:SF92">
    <property type="entry name" value="PATCHED-RELATED, ISOFORM A"/>
    <property type="match status" value="1"/>
</dbReference>
<comment type="similarity">
    <text evidence="1">Belongs to the patched family.</text>
</comment>
<evidence type="ECO:0000256" key="3">
    <source>
        <dbReference type="SAM" id="Phobius"/>
    </source>
</evidence>
<dbReference type="EMBL" id="GBEZ01019780">
    <property type="protein sequence ID" value="JAC66823.1"/>
    <property type="molecule type" value="Transcribed_RNA"/>
</dbReference>
<name>A0A061R4B1_9CHLO</name>
<dbReference type="GO" id="GO:0016020">
    <property type="term" value="C:membrane"/>
    <property type="evidence" value="ECO:0007669"/>
    <property type="project" value="TreeGrafter"/>
</dbReference>
<feature type="transmembrane region" description="Helical" evidence="3">
    <location>
        <begin position="356"/>
        <end position="380"/>
    </location>
</feature>
<dbReference type="PROSITE" id="PS50156">
    <property type="entry name" value="SSD"/>
    <property type="match status" value="1"/>
</dbReference>
<dbReference type="AlphaFoldDB" id="A0A061R4B1"/>
<keyword evidence="3" id="KW-0812">Transmembrane</keyword>
<feature type="transmembrane region" description="Helical" evidence="3">
    <location>
        <begin position="289"/>
        <end position="317"/>
    </location>
</feature>
<proteinExistence type="inferred from homology"/>
<reference evidence="5" key="1">
    <citation type="submission" date="2014-05" db="EMBL/GenBank/DDBJ databases">
        <title>The transcriptome of the halophilic microalga Tetraselmis sp. GSL018 isolated from the Great Salt Lake, Utah.</title>
        <authorList>
            <person name="Jinkerson R.E."/>
            <person name="D'Adamo S."/>
            <person name="Posewitz M.C."/>
        </authorList>
    </citation>
    <scope>NUCLEOTIDE SEQUENCE</scope>
    <source>
        <strain evidence="5">GSL018</strain>
    </source>
</reference>
<evidence type="ECO:0000313" key="5">
    <source>
        <dbReference type="EMBL" id="JAC66823.1"/>
    </source>
</evidence>
<evidence type="ECO:0000256" key="1">
    <source>
        <dbReference type="ARBA" id="ARBA00005585"/>
    </source>
</evidence>
<feature type="transmembrane region" description="Helical" evidence="3">
    <location>
        <begin position="323"/>
        <end position="344"/>
    </location>
</feature>
<dbReference type="InterPro" id="IPR051697">
    <property type="entry name" value="Patched_domain-protein"/>
</dbReference>